<accession>A0A7J9CUM1</accession>
<dbReference type="OrthoDB" id="984245at2759"/>
<dbReference type="AlphaFoldDB" id="A0A7J9CUM1"/>
<evidence type="ECO:0000313" key="2">
    <source>
        <dbReference type="Proteomes" id="UP000593579"/>
    </source>
</evidence>
<evidence type="ECO:0000313" key="1">
    <source>
        <dbReference type="EMBL" id="MBA0751925.1"/>
    </source>
</evidence>
<dbReference type="EMBL" id="JABEZY010000013">
    <property type="protein sequence ID" value="MBA0751925.1"/>
    <property type="molecule type" value="Genomic_DNA"/>
</dbReference>
<proteinExistence type="predicted"/>
<protein>
    <submittedName>
        <fullName evidence="1">Uncharacterized protein</fullName>
    </submittedName>
</protein>
<gene>
    <name evidence="1" type="ORF">Gogos_000813</name>
</gene>
<comment type="caution">
    <text evidence="1">The sequence shown here is derived from an EMBL/GenBank/DDBJ whole genome shotgun (WGS) entry which is preliminary data.</text>
</comment>
<sequence length="99" mass="11033">MVHSAISLCRKYISSVACLDKTFISDTPSKVWNCAVIIFKKAKSGSFSSSSYSLVPGSGMNWRLIVGLFGRYPTYGYCLKLTATWKAEAIHMMMVHAWV</sequence>
<keyword evidence="2" id="KW-1185">Reference proteome</keyword>
<dbReference type="Proteomes" id="UP000593579">
    <property type="component" value="Unassembled WGS sequence"/>
</dbReference>
<reference evidence="1 2" key="1">
    <citation type="journal article" date="2019" name="Genome Biol. Evol.">
        <title>Insights into the evolution of the New World diploid cottons (Gossypium, subgenus Houzingenia) based on genome sequencing.</title>
        <authorList>
            <person name="Grover C.E."/>
            <person name="Arick M.A. 2nd"/>
            <person name="Thrash A."/>
            <person name="Conover J.L."/>
            <person name="Sanders W.S."/>
            <person name="Peterson D.G."/>
            <person name="Frelichowski J.E."/>
            <person name="Scheffler J.A."/>
            <person name="Scheffler B.E."/>
            <person name="Wendel J.F."/>
        </authorList>
    </citation>
    <scope>NUCLEOTIDE SEQUENCE [LARGE SCALE GENOMIC DNA]</scope>
    <source>
        <strain evidence="1">5</strain>
        <tissue evidence="1">Leaf</tissue>
    </source>
</reference>
<organism evidence="1 2">
    <name type="scientific">Gossypium gossypioides</name>
    <name type="common">Mexican cotton</name>
    <name type="synonym">Selera gossypioides</name>
    <dbReference type="NCBI Taxonomy" id="34282"/>
    <lineage>
        <taxon>Eukaryota</taxon>
        <taxon>Viridiplantae</taxon>
        <taxon>Streptophyta</taxon>
        <taxon>Embryophyta</taxon>
        <taxon>Tracheophyta</taxon>
        <taxon>Spermatophyta</taxon>
        <taxon>Magnoliopsida</taxon>
        <taxon>eudicotyledons</taxon>
        <taxon>Gunneridae</taxon>
        <taxon>Pentapetalae</taxon>
        <taxon>rosids</taxon>
        <taxon>malvids</taxon>
        <taxon>Malvales</taxon>
        <taxon>Malvaceae</taxon>
        <taxon>Malvoideae</taxon>
        <taxon>Gossypium</taxon>
    </lineage>
</organism>
<name>A0A7J9CUM1_GOSGO</name>